<evidence type="ECO:0000256" key="5">
    <source>
        <dbReference type="SAM" id="Phobius"/>
    </source>
</evidence>
<protein>
    <submittedName>
        <fullName evidence="7">Uncharacterized protein LOC100201561</fullName>
    </submittedName>
</protein>
<sequence length="192" mass="21911">MGCAFRFIQYITSLFILGCLGLVTTSAVLDFWWTNDYLIQQDAKGLWRKCVKRITYDTYNCETYDNLFKFSNYKDTDILLLSLCVCAVFMSTAFILILISICQRYPSKCLILFKAVMTLFGVFACGFALFWGLFKVERQSSNTKLGFVFYLMYGAMGSAVLALIFSIVLLCIQAPGAYRVTKKDDEIIMLAR</sequence>
<proteinExistence type="predicted"/>
<feature type="transmembrane region" description="Helical" evidence="5">
    <location>
        <begin position="7"/>
        <end position="29"/>
    </location>
</feature>
<keyword evidence="4 5" id="KW-0472">Membrane</keyword>
<dbReference type="PROSITE" id="PS01346">
    <property type="entry name" value="CLAUDIN"/>
    <property type="match status" value="1"/>
</dbReference>
<feature type="transmembrane region" description="Helical" evidence="5">
    <location>
        <begin position="146"/>
        <end position="172"/>
    </location>
</feature>
<name>A0ABM4C2F1_HYDVU</name>
<dbReference type="Gene3D" id="1.20.140.150">
    <property type="match status" value="1"/>
</dbReference>
<dbReference type="PROSITE" id="PS51257">
    <property type="entry name" value="PROKAR_LIPOPROTEIN"/>
    <property type="match status" value="1"/>
</dbReference>
<dbReference type="RefSeq" id="XP_065655729.1">
    <property type="nucleotide sequence ID" value="XM_065799657.1"/>
</dbReference>
<dbReference type="Proteomes" id="UP001652625">
    <property type="component" value="Chromosome 06"/>
</dbReference>
<evidence type="ECO:0000256" key="4">
    <source>
        <dbReference type="ARBA" id="ARBA00023136"/>
    </source>
</evidence>
<feature type="transmembrane region" description="Helical" evidence="5">
    <location>
        <begin position="111"/>
        <end position="134"/>
    </location>
</feature>
<evidence type="ECO:0000256" key="2">
    <source>
        <dbReference type="ARBA" id="ARBA00022692"/>
    </source>
</evidence>
<keyword evidence="2 5" id="KW-0812">Transmembrane</keyword>
<keyword evidence="6" id="KW-1185">Reference proteome</keyword>
<accession>A0ABM4C2F1</accession>
<dbReference type="GeneID" id="100201561"/>
<feature type="transmembrane region" description="Helical" evidence="5">
    <location>
        <begin position="78"/>
        <end position="99"/>
    </location>
</feature>
<dbReference type="InterPro" id="IPR017974">
    <property type="entry name" value="Claudin_CS"/>
</dbReference>
<evidence type="ECO:0000313" key="7">
    <source>
        <dbReference type="RefSeq" id="XP_065655729.1"/>
    </source>
</evidence>
<evidence type="ECO:0000256" key="1">
    <source>
        <dbReference type="ARBA" id="ARBA00004141"/>
    </source>
</evidence>
<evidence type="ECO:0000256" key="3">
    <source>
        <dbReference type="ARBA" id="ARBA00022989"/>
    </source>
</evidence>
<reference evidence="7" key="1">
    <citation type="submission" date="2025-08" db="UniProtKB">
        <authorList>
            <consortium name="RefSeq"/>
        </authorList>
    </citation>
    <scope>IDENTIFICATION</scope>
</reference>
<comment type="subcellular location">
    <subcellularLocation>
        <location evidence="1">Membrane</location>
        <topology evidence="1">Multi-pass membrane protein</topology>
    </subcellularLocation>
</comment>
<evidence type="ECO:0000313" key="6">
    <source>
        <dbReference type="Proteomes" id="UP001652625"/>
    </source>
</evidence>
<gene>
    <name evidence="7" type="primary">LOC100201561</name>
</gene>
<keyword evidence="3 5" id="KW-1133">Transmembrane helix</keyword>
<organism evidence="6 7">
    <name type="scientific">Hydra vulgaris</name>
    <name type="common">Hydra</name>
    <name type="synonym">Hydra attenuata</name>
    <dbReference type="NCBI Taxonomy" id="6087"/>
    <lineage>
        <taxon>Eukaryota</taxon>
        <taxon>Metazoa</taxon>
        <taxon>Cnidaria</taxon>
        <taxon>Hydrozoa</taxon>
        <taxon>Hydroidolina</taxon>
        <taxon>Anthoathecata</taxon>
        <taxon>Aplanulata</taxon>
        <taxon>Hydridae</taxon>
        <taxon>Hydra</taxon>
    </lineage>
</organism>